<comment type="caution">
    <text evidence="3">The sequence shown here is derived from an EMBL/GenBank/DDBJ whole genome shotgun (WGS) entry which is preliminary data.</text>
</comment>
<dbReference type="Proteomes" id="UP000708576">
    <property type="component" value="Unassembled WGS sequence"/>
</dbReference>
<feature type="transmembrane region" description="Helical" evidence="1">
    <location>
        <begin position="216"/>
        <end position="236"/>
    </location>
</feature>
<evidence type="ECO:0000313" key="4">
    <source>
        <dbReference type="Proteomes" id="UP000708576"/>
    </source>
</evidence>
<reference evidence="3 4" key="1">
    <citation type="journal article" date="2015" name="Int. J. Syst. Evol. Microbiol.">
        <title>Carboxylicivirga linearis sp. nov., isolated from a sea cucumber culture pond.</title>
        <authorList>
            <person name="Wang F.Q."/>
            <person name="Zhou Y.X."/>
            <person name="Lin X.Z."/>
            <person name="Chen G.J."/>
            <person name="Du Z.J."/>
        </authorList>
    </citation>
    <scope>NUCLEOTIDE SEQUENCE [LARGE SCALE GENOMIC DNA]</scope>
    <source>
        <strain evidence="3 4">FB218</strain>
    </source>
</reference>
<feature type="transmembrane region" description="Helical" evidence="1">
    <location>
        <begin position="116"/>
        <end position="131"/>
    </location>
</feature>
<feature type="transmembrane region" description="Helical" evidence="1">
    <location>
        <begin position="90"/>
        <end position="110"/>
    </location>
</feature>
<feature type="transmembrane region" description="Helical" evidence="1">
    <location>
        <begin position="12"/>
        <end position="35"/>
    </location>
</feature>
<sequence length="392" mass="45013">MQKKGRIEVVDSLRGFAVMAIMLLHCLERFNLYIFPSKDTLSSWMISSDQAIWDTSFFLFGGKAYAIFALLFGFTFYLQNTKSKRNHIDFGKTFLWRMLLLVGFAFFNALFFPGDVLLLFSVMGAFLVLVRKSSPKTILWLSLFFLMQPIELIQFIVSKFNPDFTTLQEFASGIVRTHMGALKSQVREAGVFTSIWNNFYHGQIFSFMWAVGNGRWIQTLGLFLLGIYLGESQLFAQANQRKKTWRRVLIISIVSFIPLYYITDIADVDYSAIAARTIANAITMWKNLAFTAVLVSLFVLLYQTPFQKVQKQLHNYGRMSLTNYISQSVLGFILFFPALGNLSPIISNTYALLLGVVLFVLQLTACNYWLKTHKQGPLEALWHKGTWMFARK</sequence>
<feature type="transmembrane region" description="Helical" evidence="1">
    <location>
        <begin position="278"/>
        <end position="301"/>
    </location>
</feature>
<keyword evidence="1" id="KW-1133">Transmembrane helix</keyword>
<organism evidence="3 4">
    <name type="scientific">Carboxylicivirga linearis</name>
    <dbReference type="NCBI Taxonomy" id="1628157"/>
    <lineage>
        <taxon>Bacteria</taxon>
        <taxon>Pseudomonadati</taxon>
        <taxon>Bacteroidota</taxon>
        <taxon>Bacteroidia</taxon>
        <taxon>Marinilabiliales</taxon>
        <taxon>Marinilabiliaceae</taxon>
        <taxon>Carboxylicivirga</taxon>
    </lineage>
</organism>
<dbReference type="RefSeq" id="WP_212220067.1">
    <property type="nucleotide sequence ID" value="NZ_JAGUCO010000036.1"/>
</dbReference>
<dbReference type="InterPro" id="IPR052529">
    <property type="entry name" value="Bact_Transport_Assoc"/>
</dbReference>
<feature type="domain" description="DUF418" evidence="2">
    <location>
        <begin position="230"/>
        <end position="388"/>
    </location>
</feature>
<feature type="transmembrane region" description="Helical" evidence="1">
    <location>
        <begin position="138"/>
        <end position="157"/>
    </location>
</feature>
<keyword evidence="1" id="KW-0812">Transmembrane</keyword>
<accession>A0ABS5K1M7</accession>
<evidence type="ECO:0000313" key="3">
    <source>
        <dbReference type="EMBL" id="MBS2101047.1"/>
    </source>
</evidence>
<name>A0ABS5K1M7_9BACT</name>
<keyword evidence="1" id="KW-0472">Membrane</keyword>
<dbReference type="PANTHER" id="PTHR30590:SF2">
    <property type="entry name" value="INNER MEMBRANE PROTEIN"/>
    <property type="match status" value="1"/>
</dbReference>
<protein>
    <submittedName>
        <fullName evidence="3">DUF418 domain-containing protein</fullName>
    </submittedName>
</protein>
<feature type="transmembrane region" description="Helical" evidence="1">
    <location>
        <begin position="248"/>
        <end position="266"/>
    </location>
</feature>
<keyword evidence="4" id="KW-1185">Reference proteome</keyword>
<dbReference type="PANTHER" id="PTHR30590">
    <property type="entry name" value="INNER MEMBRANE PROTEIN"/>
    <property type="match status" value="1"/>
</dbReference>
<gene>
    <name evidence="3" type="ORF">KEM10_22370</name>
</gene>
<proteinExistence type="predicted"/>
<dbReference type="EMBL" id="JAGUCO010000036">
    <property type="protein sequence ID" value="MBS2101047.1"/>
    <property type="molecule type" value="Genomic_DNA"/>
</dbReference>
<feature type="transmembrane region" description="Helical" evidence="1">
    <location>
        <begin position="321"/>
        <end position="339"/>
    </location>
</feature>
<feature type="transmembrane region" description="Helical" evidence="1">
    <location>
        <begin position="351"/>
        <end position="370"/>
    </location>
</feature>
<evidence type="ECO:0000256" key="1">
    <source>
        <dbReference type="SAM" id="Phobius"/>
    </source>
</evidence>
<dbReference type="InterPro" id="IPR007349">
    <property type="entry name" value="DUF418"/>
</dbReference>
<evidence type="ECO:0000259" key="2">
    <source>
        <dbReference type="Pfam" id="PF04235"/>
    </source>
</evidence>
<dbReference type="Pfam" id="PF04235">
    <property type="entry name" value="DUF418"/>
    <property type="match status" value="1"/>
</dbReference>
<feature type="transmembrane region" description="Helical" evidence="1">
    <location>
        <begin position="55"/>
        <end position="78"/>
    </location>
</feature>